<name>A0A6L6PGI7_9BURK</name>
<evidence type="ECO:0000259" key="8">
    <source>
        <dbReference type="PROSITE" id="PS51733"/>
    </source>
</evidence>
<dbReference type="GO" id="GO:0005524">
    <property type="term" value="F:ATP binding"/>
    <property type="evidence" value="ECO:0007669"/>
    <property type="project" value="UniProtKB-KW"/>
</dbReference>
<dbReference type="PROSITE" id="PS51733">
    <property type="entry name" value="BPL_LPL_CATALYTIC"/>
    <property type="match status" value="1"/>
</dbReference>
<evidence type="ECO:0000256" key="4">
    <source>
        <dbReference type="ARBA" id="ARBA00023267"/>
    </source>
</evidence>
<dbReference type="Gene3D" id="2.30.30.100">
    <property type="match status" value="1"/>
</dbReference>
<dbReference type="GO" id="GO:0005737">
    <property type="term" value="C:cytoplasm"/>
    <property type="evidence" value="ECO:0007669"/>
    <property type="project" value="TreeGrafter"/>
</dbReference>
<proteinExistence type="predicted"/>
<dbReference type="EC" id="6.3.4.15" evidence="5"/>
<evidence type="ECO:0000256" key="5">
    <source>
        <dbReference type="ARBA" id="ARBA00024227"/>
    </source>
</evidence>
<dbReference type="InterPro" id="IPR004143">
    <property type="entry name" value="BPL_LPL_catalytic"/>
</dbReference>
<dbReference type="Pfam" id="PF03099">
    <property type="entry name" value="BPL_LplA_LipB"/>
    <property type="match status" value="1"/>
</dbReference>
<accession>A0A6L6PGI7</accession>
<dbReference type="GO" id="GO:0004077">
    <property type="term" value="F:biotin--[biotin carboxyl-carrier protein] ligase activity"/>
    <property type="evidence" value="ECO:0007669"/>
    <property type="project" value="UniProtKB-EC"/>
</dbReference>
<evidence type="ECO:0000313" key="10">
    <source>
        <dbReference type="Proteomes" id="UP000475582"/>
    </source>
</evidence>
<comment type="catalytic activity">
    <reaction evidence="6">
        <text>biotin + L-lysyl-[protein] + ATP = N(6)-biotinyl-L-lysyl-[protein] + AMP + diphosphate + H(+)</text>
        <dbReference type="Rhea" id="RHEA:11756"/>
        <dbReference type="Rhea" id="RHEA-COMP:9752"/>
        <dbReference type="Rhea" id="RHEA-COMP:10505"/>
        <dbReference type="ChEBI" id="CHEBI:15378"/>
        <dbReference type="ChEBI" id="CHEBI:29969"/>
        <dbReference type="ChEBI" id="CHEBI:30616"/>
        <dbReference type="ChEBI" id="CHEBI:33019"/>
        <dbReference type="ChEBI" id="CHEBI:57586"/>
        <dbReference type="ChEBI" id="CHEBI:83144"/>
        <dbReference type="ChEBI" id="CHEBI:456215"/>
        <dbReference type="EC" id="6.3.4.15"/>
    </reaction>
</comment>
<evidence type="ECO:0000256" key="3">
    <source>
        <dbReference type="ARBA" id="ARBA00022840"/>
    </source>
</evidence>
<dbReference type="Proteomes" id="UP000475582">
    <property type="component" value="Unassembled WGS sequence"/>
</dbReference>
<keyword evidence="4" id="KW-0092">Biotin</keyword>
<dbReference type="PANTHER" id="PTHR12835">
    <property type="entry name" value="BIOTIN PROTEIN LIGASE"/>
    <property type="match status" value="1"/>
</dbReference>
<dbReference type="SUPFAM" id="SSF50037">
    <property type="entry name" value="C-terminal domain of transcriptional repressors"/>
    <property type="match status" value="1"/>
</dbReference>
<evidence type="ECO:0000256" key="2">
    <source>
        <dbReference type="ARBA" id="ARBA00022741"/>
    </source>
</evidence>
<evidence type="ECO:0000256" key="7">
    <source>
        <dbReference type="SAM" id="MobiDB-lite"/>
    </source>
</evidence>
<dbReference type="OrthoDB" id="9807064at2"/>
<dbReference type="NCBIfam" id="TIGR00121">
    <property type="entry name" value="birA_ligase"/>
    <property type="match status" value="1"/>
</dbReference>
<reference evidence="9 10" key="1">
    <citation type="submission" date="2019-11" db="EMBL/GenBank/DDBJ databases">
        <title>Type strains purchased from KCTC, JCM and DSMZ.</title>
        <authorList>
            <person name="Lu H."/>
        </authorList>
    </citation>
    <scope>NUCLEOTIDE SEQUENCE [LARGE SCALE GENOMIC DNA]</scope>
    <source>
        <strain evidence="9 10">KCTC 22382</strain>
    </source>
</reference>
<feature type="domain" description="BPL/LPL catalytic" evidence="8">
    <location>
        <begin position="32"/>
        <end position="216"/>
    </location>
</feature>
<keyword evidence="3" id="KW-0067">ATP-binding</keyword>
<protein>
    <recommendedName>
        <fullName evidence="5">biotin--[biotin carboxyl-carrier protein] ligase</fullName>
        <ecNumber evidence="5">6.3.4.15</ecNumber>
    </recommendedName>
</protein>
<feature type="region of interest" description="Disordered" evidence="7">
    <location>
        <begin position="1"/>
        <end position="26"/>
    </location>
</feature>
<evidence type="ECO:0000256" key="6">
    <source>
        <dbReference type="ARBA" id="ARBA00047846"/>
    </source>
</evidence>
<dbReference type="EMBL" id="WNKY01000010">
    <property type="protein sequence ID" value="MTV38176.1"/>
    <property type="molecule type" value="Genomic_DNA"/>
</dbReference>
<dbReference type="Gene3D" id="3.30.930.10">
    <property type="entry name" value="Bira Bifunctional Protein, Domain 2"/>
    <property type="match status" value="1"/>
</dbReference>
<dbReference type="AlphaFoldDB" id="A0A6L6PGI7"/>
<dbReference type="SUPFAM" id="SSF55681">
    <property type="entry name" value="Class II aaRS and biotin synthetases"/>
    <property type="match status" value="1"/>
</dbReference>
<gene>
    <name evidence="9" type="ORF">GM676_11375</name>
</gene>
<evidence type="ECO:0000256" key="1">
    <source>
        <dbReference type="ARBA" id="ARBA00022598"/>
    </source>
</evidence>
<keyword evidence="2" id="KW-0547">Nucleotide-binding</keyword>
<dbReference type="InterPro" id="IPR004408">
    <property type="entry name" value="Biotin_CoA_COase_ligase"/>
</dbReference>
<dbReference type="InterPro" id="IPR008988">
    <property type="entry name" value="Transcriptional_repressor_C"/>
</dbReference>
<comment type="caution">
    <text evidence="9">The sequence shown here is derived from an EMBL/GenBank/DDBJ whole genome shotgun (WGS) entry which is preliminary data.</text>
</comment>
<keyword evidence="10" id="KW-1185">Reference proteome</keyword>
<dbReference type="CDD" id="cd16442">
    <property type="entry name" value="BPL"/>
    <property type="match status" value="1"/>
</dbReference>
<sequence>MSTKHSAAHDALHATPAPTRAQGTASALSAPAITSHCATSATHVAIEVVAETGSTNADLLARIGNLHGPTLRIAENQTAGRGRAGRSWLSKPGAALMFSLAWRFKGPLHKMTGLPMAVGVALAETIASLGVPVRIKWPNDLLRDGAKLAGILVETQKTDDALWAVIGCGINLLMPDELEQQIGREVASAPWLAQMDRNQLMAALLSRLAAVLDEFDDTGFAPFAERWNTLHAWQGKEVVLLDNGAVVQQGRAAGVDDIGRLLLDTDAGRVEILSGDVSLRLSGAPT</sequence>
<dbReference type="RefSeq" id="WP_155463677.1">
    <property type="nucleotide sequence ID" value="NZ_WNKY01000010.1"/>
</dbReference>
<keyword evidence="1 9" id="KW-0436">Ligase</keyword>
<dbReference type="Pfam" id="PF02237">
    <property type="entry name" value="BPL_C"/>
    <property type="match status" value="1"/>
</dbReference>
<organism evidence="9 10">
    <name type="scientific">Duganella radicis</name>
    <dbReference type="NCBI Taxonomy" id="551988"/>
    <lineage>
        <taxon>Bacteria</taxon>
        <taxon>Pseudomonadati</taxon>
        <taxon>Pseudomonadota</taxon>
        <taxon>Betaproteobacteria</taxon>
        <taxon>Burkholderiales</taxon>
        <taxon>Oxalobacteraceae</taxon>
        <taxon>Telluria group</taxon>
        <taxon>Duganella</taxon>
    </lineage>
</organism>
<dbReference type="InterPro" id="IPR045864">
    <property type="entry name" value="aa-tRNA-synth_II/BPL/LPL"/>
</dbReference>
<dbReference type="InterPro" id="IPR003142">
    <property type="entry name" value="BPL_C"/>
</dbReference>
<dbReference type="PANTHER" id="PTHR12835:SF5">
    <property type="entry name" value="BIOTIN--PROTEIN LIGASE"/>
    <property type="match status" value="1"/>
</dbReference>
<evidence type="ECO:0000313" key="9">
    <source>
        <dbReference type="EMBL" id="MTV38176.1"/>
    </source>
</evidence>